<reference evidence="2 3" key="1">
    <citation type="submission" date="2020-02" db="EMBL/GenBank/DDBJ databases">
        <title>Draft genome sequence of Haematococcus lacustris strain NIES-144.</title>
        <authorList>
            <person name="Morimoto D."/>
            <person name="Nakagawa S."/>
            <person name="Yoshida T."/>
            <person name="Sawayama S."/>
        </authorList>
    </citation>
    <scope>NUCLEOTIDE SEQUENCE [LARGE SCALE GENOMIC DNA]</scope>
    <source>
        <strain evidence="2 3">NIES-144</strain>
    </source>
</reference>
<evidence type="ECO:0000313" key="3">
    <source>
        <dbReference type="Proteomes" id="UP000485058"/>
    </source>
</evidence>
<gene>
    <name evidence="2" type="ORF">HaLaN_32995</name>
</gene>
<accession>A0A6A0APL8</accession>
<comment type="caution">
    <text evidence="2">The sequence shown here is derived from an EMBL/GenBank/DDBJ whole genome shotgun (WGS) entry which is preliminary data.</text>
</comment>
<proteinExistence type="predicted"/>
<feature type="region of interest" description="Disordered" evidence="1">
    <location>
        <begin position="1"/>
        <end position="29"/>
    </location>
</feature>
<dbReference type="AlphaFoldDB" id="A0A6A0APL8"/>
<feature type="region of interest" description="Disordered" evidence="1">
    <location>
        <begin position="133"/>
        <end position="173"/>
    </location>
</feature>
<evidence type="ECO:0000256" key="1">
    <source>
        <dbReference type="SAM" id="MobiDB-lite"/>
    </source>
</evidence>
<sequence length="173" mass="17712">PGGLARWCGGWQCQPETPSPDPEQVPASEGQLGLRACQPDLRAGQPRIRSGAGPGAKVALGELLPAATRNKWGGCAGAANRLSLDMWCCLVSVPTCSSAWVHGLAQPGGKAGFVVESSQAANPVARQAAAGAAASWPAPGWPVEQQRRAGSRSACPASTGAQRKAPLWLPFSP</sequence>
<keyword evidence="3" id="KW-1185">Reference proteome</keyword>
<dbReference type="Proteomes" id="UP000485058">
    <property type="component" value="Unassembled WGS sequence"/>
</dbReference>
<feature type="non-terminal residue" evidence="2">
    <location>
        <position position="1"/>
    </location>
</feature>
<feature type="non-terminal residue" evidence="2">
    <location>
        <position position="173"/>
    </location>
</feature>
<dbReference type="EMBL" id="BLLF01009039">
    <property type="protein sequence ID" value="GFH33597.1"/>
    <property type="molecule type" value="Genomic_DNA"/>
</dbReference>
<name>A0A6A0APL8_HAELA</name>
<feature type="compositionally biased region" description="Low complexity" evidence="1">
    <location>
        <begin position="133"/>
        <end position="143"/>
    </location>
</feature>
<organism evidence="2 3">
    <name type="scientific">Haematococcus lacustris</name>
    <name type="common">Green alga</name>
    <name type="synonym">Haematococcus pluvialis</name>
    <dbReference type="NCBI Taxonomy" id="44745"/>
    <lineage>
        <taxon>Eukaryota</taxon>
        <taxon>Viridiplantae</taxon>
        <taxon>Chlorophyta</taxon>
        <taxon>core chlorophytes</taxon>
        <taxon>Chlorophyceae</taxon>
        <taxon>CS clade</taxon>
        <taxon>Chlamydomonadales</taxon>
        <taxon>Haematococcaceae</taxon>
        <taxon>Haematococcus</taxon>
    </lineage>
</organism>
<evidence type="ECO:0000313" key="2">
    <source>
        <dbReference type="EMBL" id="GFH33597.1"/>
    </source>
</evidence>
<protein>
    <submittedName>
        <fullName evidence="2">Uncharacterized protein</fullName>
    </submittedName>
</protein>